<reference evidence="2 3" key="1">
    <citation type="submission" date="2018-08" db="EMBL/GenBank/DDBJ databases">
        <title>A genome reference for cultivated species of the human gut microbiota.</title>
        <authorList>
            <person name="Zou Y."/>
            <person name="Xue W."/>
            <person name="Luo G."/>
        </authorList>
    </citation>
    <scope>NUCLEOTIDE SEQUENCE [LARGE SCALE GENOMIC DNA]</scope>
    <source>
        <strain evidence="2 3">AF18-46</strain>
    </source>
</reference>
<gene>
    <name evidence="2" type="ORF">DWX20_09720</name>
</gene>
<dbReference type="GO" id="GO:0016810">
    <property type="term" value="F:hydrolase activity, acting on carbon-nitrogen (but not peptide) bonds"/>
    <property type="evidence" value="ECO:0007669"/>
    <property type="project" value="InterPro"/>
</dbReference>
<keyword evidence="2" id="KW-0378">Hydrolase</keyword>
<dbReference type="InterPro" id="IPR011059">
    <property type="entry name" value="Metal-dep_hydrolase_composite"/>
</dbReference>
<comment type="caution">
    <text evidence="2">The sequence shown here is derived from an EMBL/GenBank/DDBJ whole genome shotgun (WGS) entry which is preliminary data.</text>
</comment>
<feature type="domain" description="Amidohydrolase 3" evidence="1">
    <location>
        <begin position="44"/>
        <end position="520"/>
    </location>
</feature>
<dbReference type="RefSeq" id="WP_118765367.1">
    <property type="nucleotide sequence ID" value="NZ_CABJCF010000005.1"/>
</dbReference>
<evidence type="ECO:0000313" key="3">
    <source>
        <dbReference type="Proteomes" id="UP000284731"/>
    </source>
</evidence>
<dbReference type="SUPFAM" id="SSF51338">
    <property type="entry name" value="Composite domain of metallo-dependent hydrolases"/>
    <property type="match status" value="1"/>
</dbReference>
<sequence length="523" mass="57921">MKKGYINCNIWQNPATAFATSDEYIIKVGTNQEIEELLCGEGAEIVDLKGMFVVPGFVDSHMHLAELGMYLSNVVLDDCHSNEEVITKVKEKLATTKAGEWIIGRGYNEESFPDHQKPTRQMLDEISTEVPIALTRACGHVLSANTAALKAAGITENTKIEGGNVDYENGFVEENALNNIHNVYPQPDVEKIKEYIHIGASYANRFGVTTVGSDDFLAVAHDYKPVLSAFESLAYKQDMTVRVNEQCEFNNPKEFSKFLDDGYTFDVGDDYFRIGPLKLITDGSLGARTAYMKNAYADDSTTKGITSLEEDVIETYVRLANQFNMPTIAHAIGDAALDNVLYVYKDTVLEGNPLHHGIVHCQIMRPDQIKQVLDQKLACYFQSIFIDYDAQILASRVGKELASTSYPYKTLLEGTLASNGSDAPVEMPNVLKGIECAVTRKSISYDACMNEVECLSVDEAIASFTTNGAKMLFMDHCIGAIQEGYYADFVVLEKDIRTIPVSSIHQTKIMLTVMDGNTVYSDD</sequence>
<dbReference type="EMBL" id="QRWX01000005">
    <property type="protein sequence ID" value="RGT53704.1"/>
    <property type="molecule type" value="Genomic_DNA"/>
</dbReference>
<accession>A0A412PAR6</accession>
<dbReference type="Gene3D" id="2.30.40.10">
    <property type="entry name" value="Urease, subunit C, domain 1"/>
    <property type="match status" value="1"/>
</dbReference>
<dbReference type="PANTHER" id="PTHR22642">
    <property type="entry name" value="IMIDAZOLONEPROPIONASE"/>
    <property type="match status" value="1"/>
</dbReference>
<dbReference type="CDD" id="cd01300">
    <property type="entry name" value="YtcJ_like"/>
    <property type="match status" value="1"/>
</dbReference>
<name>A0A412PAR6_9FIRM</name>
<dbReference type="SUPFAM" id="SSF51556">
    <property type="entry name" value="Metallo-dependent hydrolases"/>
    <property type="match status" value="1"/>
</dbReference>
<dbReference type="InterPro" id="IPR013108">
    <property type="entry name" value="Amidohydro_3"/>
</dbReference>
<dbReference type="InterPro" id="IPR032466">
    <property type="entry name" value="Metal_Hydrolase"/>
</dbReference>
<proteinExistence type="predicted"/>
<dbReference type="Proteomes" id="UP000284731">
    <property type="component" value="Unassembled WGS sequence"/>
</dbReference>
<evidence type="ECO:0000313" key="2">
    <source>
        <dbReference type="EMBL" id="RGT53704.1"/>
    </source>
</evidence>
<organism evidence="2 3">
    <name type="scientific">Solobacterium moorei</name>
    <dbReference type="NCBI Taxonomy" id="102148"/>
    <lineage>
        <taxon>Bacteria</taxon>
        <taxon>Bacillati</taxon>
        <taxon>Bacillota</taxon>
        <taxon>Erysipelotrichia</taxon>
        <taxon>Erysipelotrichales</taxon>
        <taxon>Erysipelotrichaceae</taxon>
        <taxon>Solobacterium</taxon>
    </lineage>
</organism>
<dbReference type="InterPro" id="IPR033932">
    <property type="entry name" value="YtcJ-like"/>
</dbReference>
<dbReference type="Pfam" id="PF07969">
    <property type="entry name" value="Amidohydro_3"/>
    <property type="match status" value="1"/>
</dbReference>
<protein>
    <submittedName>
        <fullName evidence="2">Amidohydrolase</fullName>
    </submittedName>
</protein>
<dbReference type="Gene3D" id="3.10.310.70">
    <property type="match status" value="1"/>
</dbReference>
<dbReference type="Gene3D" id="3.20.20.140">
    <property type="entry name" value="Metal-dependent hydrolases"/>
    <property type="match status" value="1"/>
</dbReference>
<evidence type="ECO:0000259" key="1">
    <source>
        <dbReference type="Pfam" id="PF07969"/>
    </source>
</evidence>
<dbReference type="AlphaFoldDB" id="A0A412PAR6"/>
<dbReference type="PANTHER" id="PTHR22642:SF2">
    <property type="entry name" value="PROTEIN LONG AFTER FAR-RED 3"/>
    <property type="match status" value="1"/>
</dbReference>